<dbReference type="PANTHER" id="PTHR46111">
    <property type="entry name" value="RIBOSOMAL RNA SMALL SUBUNIT METHYLTRANSFERASE I"/>
    <property type="match status" value="1"/>
</dbReference>
<keyword evidence="3 6" id="KW-0489">Methyltransferase</keyword>
<evidence type="ECO:0000256" key="6">
    <source>
        <dbReference type="HAMAP-Rule" id="MF_01877"/>
    </source>
</evidence>
<evidence type="ECO:0000256" key="5">
    <source>
        <dbReference type="ARBA" id="ARBA00022691"/>
    </source>
</evidence>
<accession>A0A3N2D803</accession>
<evidence type="ECO:0000256" key="2">
    <source>
        <dbReference type="ARBA" id="ARBA00022552"/>
    </source>
</evidence>
<evidence type="ECO:0000256" key="4">
    <source>
        <dbReference type="ARBA" id="ARBA00022679"/>
    </source>
</evidence>
<dbReference type="GO" id="GO:0005737">
    <property type="term" value="C:cytoplasm"/>
    <property type="evidence" value="ECO:0007669"/>
    <property type="project" value="UniProtKB-SubCell"/>
</dbReference>
<organism evidence="10 11">
    <name type="scientific">Salana multivorans</name>
    <dbReference type="NCBI Taxonomy" id="120377"/>
    <lineage>
        <taxon>Bacteria</taxon>
        <taxon>Bacillati</taxon>
        <taxon>Actinomycetota</taxon>
        <taxon>Actinomycetes</taxon>
        <taxon>Micrococcales</taxon>
        <taxon>Beutenbergiaceae</taxon>
        <taxon>Salana</taxon>
    </lineage>
</organism>
<feature type="domain" description="Tetrapyrrole methylase" evidence="8">
    <location>
        <begin position="33"/>
        <end position="235"/>
    </location>
</feature>
<dbReference type="InterPro" id="IPR000878">
    <property type="entry name" value="4pyrrol_Mease"/>
</dbReference>
<dbReference type="EC" id="2.1.1.198" evidence="6"/>
<proteinExistence type="inferred from homology"/>
<dbReference type="EMBL" id="RKHQ01000001">
    <property type="protein sequence ID" value="ROR95905.1"/>
    <property type="molecule type" value="Genomic_DNA"/>
</dbReference>
<dbReference type="OrthoDB" id="9809084at2"/>
<evidence type="ECO:0000256" key="1">
    <source>
        <dbReference type="ARBA" id="ARBA00022490"/>
    </source>
</evidence>
<name>A0A3N2D803_9MICO</name>
<keyword evidence="4 6" id="KW-0808">Transferase</keyword>
<feature type="compositionally biased region" description="Basic and acidic residues" evidence="7">
    <location>
        <begin position="1"/>
        <end position="11"/>
    </location>
</feature>
<dbReference type="Pfam" id="PF23016">
    <property type="entry name" value="RsmI_C"/>
    <property type="match status" value="1"/>
</dbReference>
<reference evidence="10 11" key="1">
    <citation type="submission" date="2018-11" db="EMBL/GenBank/DDBJ databases">
        <title>Sequencing the genomes of 1000 actinobacteria strains.</title>
        <authorList>
            <person name="Klenk H.-P."/>
        </authorList>
    </citation>
    <scope>NUCLEOTIDE SEQUENCE [LARGE SCALE GENOMIC DNA]</scope>
    <source>
        <strain evidence="10 11">DSM 13521</strain>
    </source>
</reference>
<dbReference type="InterPro" id="IPR035996">
    <property type="entry name" value="4pyrrol_Methylase_sf"/>
</dbReference>
<dbReference type="InterPro" id="IPR008189">
    <property type="entry name" value="rRNA_ssu_MeTfrase_I"/>
</dbReference>
<comment type="caution">
    <text evidence="10">The sequence shown here is derived from an EMBL/GenBank/DDBJ whole genome shotgun (WGS) entry which is preliminary data.</text>
</comment>
<keyword evidence="2 6" id="KW-0698">rRNA processing</keyword>
<evidence type="ECO:0000259" key="9">
    <source>
        <dbReference type="Pfam" id="PF23016"/>
    </source>
</evidence>
<dbReference type="CDD" id="cd11648">
    <property type="entry name" value="RsmI"/>
    <property type="match status" value="1"/>
</dbReference>
<dbReference type="Proteomes" id="UP000275356">
    <property type="component" value="Unassembled WGS sequence"/>
</dbReference>
<dbReference type="InterPro" id="IPR053910">
    <property type="entry name" value="RsmI_HTH"/>
</dbReference>
<evidence type="ECO:0000313" key="11">
    <source>
        <dbReference type="Proteomes" id="UP000275356"/>
    </source>
</evidence>
<keyword evidence="1 6" id="KW-0963">Cytoplasm</keyword>
<dbReference type="NCBIfam" id="TIGR00096">
    <property type="entry name" value="16S rRNA (cytidine(1402)-2'-O)-methyltransferase"/>
    <property type="match status" value="1"/>
</dbReference>
<evidence type="ECO:0000313" key="10">
    <source>
        <dbReference type="EMBL" id="ROR95905.1"/>
    </source>
</evidence>
<dbReference type="AlphaFoldDB" id="A0A3N2D803"/>
<dbReference type="InterPro" id="IPR014777">
    <property type="entry name" value="4pyrrole_Mease_sub1"/>
</dbReference>
<dbReference type="Gene3D" id="3.30.950.10">
    <property type="entry name" value="Methyltransferase, Cobalt-precorrin-4 Transmethylase, Domain 2"/>
    <property type="match status" value="1"/>
</dbReference>
<gene>
    <name evidence="6" type="primary">rsmI</name>
    <name evidence="10" type="ORF">EDD28_0469</name>
</gene>
<dbReference type="Pfam" id="PF00590">
    <property type="entry name" value="TP_methylase"/>
    <property type="match status" value="1"/>
</dbReference>
<dbReference type="RefSeq" id="WP_123739881.1">
    <property type="nucleotide sequence ID" value="NZ_CALFQU010000020.1"/>
</dbReference>
<comment type="similarity">
    <text evidence="6">Belongs to the methyltransferase superfamily. RsmI family.</text>
</comment>
<evidence type="ECO:0000256" key="7">
    <source>
        <dbReference type="SAM" id="MobiDB-lite"/>
    </source>
</evidence>
<evidence type="ECO:0000256" key="3">
    <source>
        <dbReference type="ARBA" id="ARBA00022603"/>
    </source>
</evidence>
<dbReference type="SUPFAM" id="SSF53790">
    <property type="entry name" value="Tetrapyrrole methylase"/>
    <property type="match status" value="1"/>
</dbReference>
<dbReference type="PANTHER" id="PTHR46111:SF1">
    <property type="entry name" value="RIBOSOMAL RNA SMALL SUBUNIT METHYLTRANSFERASE I"/>
    <property type="match status" value="1"/>
</dbReference>
<comment type="function">
    <text evidence="6">Catalyzes the 2'-O-methylation of the ribose of cytidine 1402 (C1402) in 16S rRNA.</text>
</comment>
<dbReference type="Gene3D" id="3.40.1010.10">
    <property type="entry name" value="Cobalt-precorrin-4 Transmethylase, Domain 1"/>
    <property type="match status" value="1"/>
</dbReference>
<evidence type="ECO:0000259" key="8">
    <source>
        <dbReference type="Pfam" id="PF00590"/>
    </source>
</evidence>
<dbReference type="GO" id="GO:0070677">
    <property type="term" value="F:rRNA (cytosine-2'-O-)-methyltransferase activity"/>
    <property type="evidence" value="ECO:0007669"/>
    <property type="project" value="UniProtKB-UniRule"/>
</dbReference>
<dbReference type="FunFam" id="3.30.950.10:FF:000003">
    <property type="entry name" value="Ribosomal RNA small subunit methyltransferase I"/>
    <property type="match status" value="1"/>
</dbReference>
<sequence length="308" mass="32146">METPRDDEHGASEVAGDDGGTGGARTAWRRRGMVVLAGTPIGSARDASPNLRDLLTDADVVAAEDTRTLVELLRRLDVVARGTLVSYHEHNERERAAELVARAAAGETVAVVTDAGMPSVSDPGFRVAAAAAEAGVRVTALPGPSAVVTALAVSGLPSDRFCFEGFLPRRAGERDRALAELAAERRTMVFFASPHRLAADLAAMAETFGAARAAAVCRELTKRYEEVRRGSLAELTAWAEAGVRGEITVVVAGAAAAEIAERAGTSADVGAQARELAASGMRLKDAAAVVAERTGSTRREVYEAALRS</sequence>
<dbReference type="PIRSF" id="PIRSF005917">
    <property type="entry name" value="MTase_YraL"/>
    <property type="match status" value="1"/>
</dbReference>
<keyword evidence="11" id="KW-1185">Reference proteome</keyword>
<keyword evidence="5 6" id="KW-0949">S-adenosyl-L-methionine</keyword>
<comment type="subcellular location">
    <subcellularLocation>
        <location evidence="6">Cytoplasm</location>
    </subcellularLocation>
</comment>
<feature type="domain" description="RsmI HTH" evidence="9">
    <location>
        <begin position="266"/>
        <end position="307"/>
    </location>
</feature>
<feature type="region of interest" description="Disordered" evidence="7">
    <location>
        <begin position="1"/>
        <end position="25"/>
    </location>
</feature>
<dbReference type="InterPro" id="IPR014776">
    <property type="entry name" value="4pyrrole_Mease_sub2"/>
</dbReference>
<comment type="catalytic activity">
    <reaction evidence="6">
        <text>cytidine(1402) in 16S rRNA + S-adenosyl-L-methionine = 2'-O-methylcytidine(1402) in 16S rRNA + S-adenosyl-L-homocysteine + H(+)</text>
        <dbReference type="Rhea" id="RHEA:42924"/>
        <dbReference type="Rhea" id="RHEA-COMP:10285"/>
        <dbReference type="Rhea" id="RHEA-COMP:10286"/>
        <dbReference type="ChEBI" id="CHEBI:15378"/>
        <dbReference type="ChEBI" id="CHEBI:57856"/>
        <dbReference type="ChEBI" id="CHEBI:59789"/>
        <dbReference type="ChEBI" id="CHEBI:74495"/>
        <dbReference type="ChEBI" id="CHEBI:82748"/>
        <dbReference type="EC" id="2.1.1.198"/>
    </reaction>
</comment>
<dbReference type="HAMAP" id="MF_01877">
    <property type="entry name" value="16SrRNA_methyltr_I"/>
    <property type="match status" value="1"/>
</dbReference>
<protein>
    <recommendedName>
        <fullName evidence="6">Ribosomal RNA small subunit methyltransferase I</fullName>
        <ecNumber evidence="6">2.1.1.198</ecNumber>
    </recommendedName>
    <alternativeName>
        <fullName evidence="6">16S rRNA 2'-O-ribose C1402 methyltransferase</fullName>
    </alternativeName>
    <alternativeName>
        <fullName evidence="6">rRNA (cytidine-2'-O-)-methyltransferase RsmI</fullName>
    </alternativeName>
</protein>